<dbReference type="EMBL" id="JAALFG010000002">
    <property type="protein sequence ID" value="NGP18501.1"/>
    <property type="molecule type" value="Genomic_DNA"/>
</dbReference>
<gene>
    <name evidence="1" type="ORF">G5575_13310</name>
</gene>
<reference evidence="1 2" key="1">
    <citation type="submission" date="2020-02" db="EMBL/GenBank/DDBJ databases">
        <authorList>
            <person name="Khan S.A."/>
            <person name="Jeon C.O."/>
            <person name="Chun B.H."/>
        </authorList>
    </citation>
    <scope>NUCLEOTIDE SEQUENCE [LARGE SCALE GENOMIC DNA]</scope>
    <source>
        <strain evidence="1 2">H239</strain>
    </source>
</reference>
<dbReference type="RefSeq" id="WP_164534702.1">
    <property type="nucleotide sequence ID" value="NZ_JAALFG010000002.1"/>
</dbReference>
<dbReference type="AlphaFoldDB" id="A0A6M1T0S7"/>
<name>A0A6M1T0S7_9HYPH</name>
<proteinExistence type="predicted"/>
<organism evidence="1 2">
    <name type="scientific">Devosia aurantiaca</name>
    <dbReference type="NCBI Taxonomy" id="2714858"/>
    <lineage>
        <taxon>Bacteria</taxon>
        <taxon>Pseudomonadati</taxon>
        <taxon>Pseudomonadota</taxon>
        <taxon>Alphaproteobacteria</taxon>
        <taxon>Hyphomicrobiales</taxon>
        <taxon>Devosiaceae</taxon>
        <taxon>Devosia</taxon>
    </lineage>
</organism>
<sequence>MPTFRVIDLRTGIVEPELKIEARSPEQAAENALGLKLVRSGHARSLVCRVYWDDANNTNMVRLYTTVAQQHG</sequence>
<evidence type="ECO:0000313" key="1">
    <source>
        <dbReference type="EMBL" id="NGP18501.1"/>
    </source>
</evidence>
<accession>A0A6M1T0S7</accession>
<dbReference type="Proteomes" id="UP000474802">
    <property type="component" value="Unassembled WGS sequence"/>
</dbReference>
<protein>
    <submittedName>
        <fullName evidence="1">Uncharacterized protein</fullName>
    </submittedName>
</protein>
<reference evidence="1 2" key="2">
    <citation type="submission" date="2020-03" db="EMBL/GenBank/DDBJ databases">
        <title>Devosia chinhatensis sp. nov., isolated from a hexachlorocyclohexane (HCH) dump site in India.</title>
        <authorList>
            <person name="Kumar M."/>
            <person name="Lal R."/>
        </authorList>
    </citation>
    <scope>NUCLEOTIDE SEQUENCE [LARGE SCALE GENOMIC DNA]</scope>
    <source>
        <strain evidence="1 2">H239</strain>
    </source>
</reference>
<comment type="caution">
    <text evidence="1">The sequence shown here is derived from an EMBL/GenBank/DDBJ whole genome shotgun (WGS) entry which is preliminary data.</text>
</comment>
<keyword evidence="2" id="KW-1185">Reference proteome</keyword>
<evidence type="ECO:0000313" key="2">
    <source>
        <dbReference type="Proteomes" id="UP000474802"/>
    </source>
</evidence>